<reference evidence="4" key="1">
    <citation type="journal article" date="2019" name="Int. J. Syst. Evol. Microbiol.">
        <title>The Global Catalogue of Microorganisms (GCM) 10K type strain sequencing project: providing services to taxonomists for standard genome sequencing and annotation.</title>
        <authorList>
            <consortium name="The Broad Institute Genomics Platform"/>
            <consortium name="The Broad Institute Genome Sequencing Center for Infectious Disease"/>
            <person name="Wu L."/>
            <person name="Ma J."/>
        </authorList>
    </citation>
    <scope>NUCLEOTIDE SEQUENCE [LARGE SCALE GENOMIC DNA]</scope>
    <source>
        <strain evidence="4">CGMCC 1.16026</strain>
    </source>
</reference>
<dbReference type="SUPFAM" id="SSF48452">
    <property type="entry name" value="TPR-like"/>
    <property type="match status" value="1"/>
</dbReference>
<evidence type="ECO:0000313" key="3">
    <source>
        <dbReference type="EMBL" id="MFC6646719.1"/>
    </source>
</evidence>
<keyword evidence="2" id="KW-0732">Signal</keyword>
<evidence type="ECO:0000313" key="4">
    <source>
        <dbReference type="Proteomes" id="UP001596391"/>
    </source>
</evidence>
<feature type="signal peptide" evidence="2">
    <location>
        <begin position="1"/>
        <end position="18"/>
    </location>
</feature>
<comment type="caution">
    <text evidence="3">The sequence shown here is derived from an EMBL/GenBank/DDBJ whole genome shotgun (WGS) entry which is preliminary data.</text>
</comment>
<feature type="repeat" description="TPR" evidence="1">
    <location>
        <begin position="56"/>
        <end position="89"/>
    </location>
</feature>
<proteinExistence type="predicted"/>
<dbReference type="PROSITE" id="PS50005">
    <property type="entry name" value="TPR"/>
    <property type="match status" value="1"/>
</dbReference>
<keyword evidence="1" id="KW-0802">TPR repeat</keyword>
<dbReference type="InterPro" id="IPR011990">
    <property type="entry name" value="TPR-like_helical_dom_sf"/>
</dbReference>
<organism evidence="3 4">
    <name type="scientific">Granulicella cerasi</name>
    <dbReference type="NCBI Taxonomy" id="741063"/>
    <lineage>
        <taxon>Bacteria</taxon>
        <taxon>Pseudomonadati</taxon>
        <taxon>Acidobacteriota</taxon>
        <taxon>Terriglobia</taxon>
        <taxon>Terriglobales</taxon>
        <taxon>Acidobacteriaceae</taxon>
        <taxon>Granulicella</taxon>
    </lineage>
</organism>
<keyword evidence="4" id="KW-1185">Reference proteome</keyword>
<gene>
    <name evidence="3" type="ORF">ACFQBQ_14215</name>
</gene>
<dbReference type="EMBL" id="JBHSWI010000001">
    <property type="protein sequence ID" value="MFC6646719.1"/>
    <property type="molecule type" value="Genomic_DNA"/>
</dbReference>
<dbReference type="Gene3D" id="1.25.40.10">
    <property type="entry name" value="Tetratricopeptide repeat domain"/>
    <property type="match status" value="1"/>
</dbReference>
<protein>
    <submittedName>
        <fullName evidence="3">Tetratricopeptide repeat protein</fullName>
    </submittedName>
</protein>
<dbReference type="Proteomes" id="UP001596391">
    <property type="component" value="Unassembled WGS sequence"/>
</dbReference>
<evidence type="ECO:0000256" key="2">
    <source>
        <dbReference type="SAM" id="SignalP"/>
    </source>
</evidence>
<feature type="chain" id="PRO_5047461753" evidence="2">
    <location>
        <begin position="19"/>
        <end position="248"/>
    </location>
</feature>
<evidence type="ECO:0000256" key="1">
    <source>
        <dbReference type="PROSITE-ProRule" id="PRU00339"/>
    </source>
</evidence>
<dbReference type="InterPro" id="IPR019734">
    <property type="entry name" value="TPR_rpt"/>
</dbReference>
<name>A0ABW1ZCA0_9BACT</name>
<accession>A0ABW1ZCA0</accession>
<sequence>MRVLLSAIVFTSFIAANAQNVQPPALVSAREALTARNPALAKTRYEEFAKAHPTDARAPQGMGDAELMMHQYEAAELDYRRAVMIDPNLWPAHKSLVLVEAKLGRWDDFESERKLLHDARVRGADNISAKESDLIDSFEVAGKPWLVREYFVPMGRSEARYNFEHFTPEGKASEYISLERADAAKTALERAPQVVIGKDDIPAAPGEFALNWYTGSGHGTIRHYKQEPSYRTLRADTMRWLRARAAHK</sequence>
<dbReference type="RefSeq" id="WP_263370371.1">
    <property type="nucleotide sequence ID" value="NZ_JAGSYD010000001.1"/>
</dbReference>